<feature type="transmembrane region" description="Helical" evidence="2">
    <location>
        <begin position="419"/>
        <end position="440"/>
    </location>
</feature>
<gene>
    <name evidence="3" type="ORF">ACEG17_08885</name>
</gene>
<evidence type="ECO:0000256" key="1">
    <source>
        <dbReference type="SAM" id="Coils"/>
    </source>
</evidence>
<dbReference type="Proteomes" id="UP001571581">
    <property type="component" value="Unassembled WGS sequence"/>
</dbReference>
<reference evidence="3 4" key="1">
    <citation type="submission" date="2024-07" db="EMBL/GenBank/DDBJ databases">
        <authorList>
            <person name="Li X.-J."/>
            <person name="Wang X."/>
        </authorList>
    </citation>
    <scope>NUCLEOTIDE SEQUENCE [LARGE SCALE GENOMIC DNA]</scope>
    <source>
        <strain evidence="3 4">DSM 23441</strain>
    </source>
</reference>
<proteinExistence type="predicted"/>
<feature type="transmembrane region" description="Helical" evidence="2">
    <location>
        <begin position="142"/>
        <end position="161"/>
    </location>
</feature>
<evidence type="ECO:0000313" key="3">
    <source>
        <dbReference type="EMBL" id="MFA3800298.1"/>
    </source>
</evidence>
<keyword evidence="1" id="KW-0175">Coiled coil</keyword>
<dbReference type="RefSeq" id="WP_372583432.1">
    <property type="nucleotide sequence ID" value="NZ_JBGORW010000012.1"/>
</dbReference>
<feature type="transmembrane region" description="Helical" evidence="2">
    <location>
        <begin position="81"/>
        <end position="101"/>
    </location>
</feature>
<accession>A0ABV4SBK6</accession>
<sequence>MKEMFKSKIEIIEFLKKYYKNKRKKELNDNTKLLNELNRKLRLLNEKLKQAKFNKNKINKKIEKIQDVKSGKISIINTNSYIIRILFITLFYISFLNISLNLKGYNYFIYVFAIIIIILSLFSILITTIIKKKIFSAYYYNFNIKKIFPAIIIFLGIGYFLNSHKNELEMLNKKSILIKNAEINSIDDLKNSSIEIINKDSKIKWKIDKNLKIITYEDSQKGFINIKDTVIDDNNRVNLSFINEKNEIMWLKGKIIYFNWDIVKIKLKNKETIEGEVYGKIIKLENGETLILNNNFELRDTSKKISDFGVMGTNLQIKKTINIFLFVFLIIFILIEYEYYNFPFEEKEKIINSLMSDEKNIQTIKKSVFAILRTIKLIMFPIALIQTLLMRNIIFNLFFDTNSKKGYNLTSIIFSYFSKSYLLIFIIVLLPIFIEIYKILKLIEKYIKLHPEKTFFKKNIKKSYSRIMIYNPRKTNKCIHIPKKTNKKNQ</sequence>
<organism evidence="3 4">
    <name type="scientific">Leptotrichia hongkongensis</name>
    <dbReference type="NCBI Taxonomy" id="554406"/>
    <lineage>
        <taxon>Bacteria</taxon>
        <taxon>Fusobacteriati</taxon>
        <taxon>Fusobacteriota</taxon>
        <taxon>Fusobacteriia</taxon>
        <taxon>Fusobacteriales</taxon>
        <taxon>Leptotrichiaceae</taxon>
        <taxon>Leptotrichia</taxon>
    </lineage>
</organism>
<keyword evidence="2" id="KW-0812">Transmembrane</keyword>
<feature type="transmembrane region" description="Helical" evidence="2">
    <location>
        <begin position="107"/>
        <end position="130"/>
    </location>
</feature>
<evidence type="ECO:0000256" key="2">
    <source>
        <dbReference type="SAM" id="Phobius"/>
    </source>
</evidence>
<keyword evidence="4" id="KW-1185">Reference proteome</keyword>
<comment type="caution">
    <text evidence="3">The sequence shown here is derived from an EMBL/GenBank/DDBJ whole genome shotgun (WGS) entry which is preliminary data.</text>
</comment>
<evidence type="ECO:0000313" key="4">
    <source>
        <dbReference type="Proteomes" id="UP001571581"/>
    </source>
</evidence>
<feature type="coiled-coil region" evidence="1">
    <location>
        <begin position="20"/>
        <end position="68"/>
    </location>
</feature>
<feature type="transmembrane region" description="Helical" evidence="2">
    <location>
        <begin position="321"/>
        <end position="340"/>
    </location>
</feature>
<name>A0ABV4SBK6_9FUSO</name>
<keyword evidence="2" id="KW-1133">Transmembrane helix</keyword>
<keyword evidence="2" id="KW-0472">Membrane</keyword>
<feature type="transmembrane region" description="Helical" evidence="2">
    <location>
        <begin position="377"/>
        <end position="399"/>
    </location>
</feature>
<dbReference type="EMBL" id="JBGORW010000012">
    <property type="protein sequence ID" value="MFA3800298.1"/>
    <property type="molecule type" value="Genomic_DNA"/>
</dbReference>
<protein>
    <submittedName>
        <fullName evidence="3">Uncharacterized protein</fullName>
    </submittedName>
</protein>